<comment type="caution">
    <text evidence="8">The sequence shown here is derived from an EMBL/GenBank/DDBJ whole genome shotgun (WGS) entry which is preliminary data.</text>
</comment>
<evidence type="ECO:0000256" key="4">
    <source>
        <dbReference type="ARBA" id="ARBA00023102"/>
    </source>
</evidence>
<dbReference type="STRING" id="1434232.MAIT1_02118"/>
<sequence>MRNRGSIMQRSAEKQRKTAETEITVMWNLDGSGVGQLDTGVGFFDHMLDQIARHGLMDLSVRARGDLHIDAHHTVEDVGIAMGQAFRQAIGDRAGIQRYGHAYVPLDEALARVVVDISNRPFLHWEVNFPSQKIGDFDAELFREWFYAFAINAGVSMHVDLLRGSNSHHIAECCFKALARALRAACAIDPQRGGATPSTKGTLSA</sequence>
<dbReference type="PANTHER" id="PTHR23133:SF2">
    <property type="entry name" value="IMIDAZOLEGLYCEROL-PHOSPHATE DEHYDRATASE"/>
    <property type="match status" value="1"/>
</dbReference>
<dbReference type="PROSITE" id="PS00955">
    <property type="entry name" value="IGP_DEHYDRATASE_2"/>
    <property type="match status" value="1"/>
</dbReference>
<dbReference type="NCBIfam" id="NF002106">
    <property type="entry name" value="PRK00951.1-1"/>
    <property type="match status" value="1"/>
</dbReference>
<comment type="pathway">
    <text evidence="1 6 7">Amino-acid biosynthesis; L-histidine biosynthesis; L-histidine from 5-phospho-alpha-D-ribose 1-diphosphate: step 6/9.</text>
</comment>
<dbReference type="GO" id="GO:0005737">
    <property type="term" value="C:cytoplasm"/>
    <property type="evidence" value="ECO:0007669"/>
    <property type="project" value="UniProtKB-SubCell"/>
</dbReference>
<dbReference type="FunFam" id="3.30.230.40:FF:000001">
    <property type="entry name" value="Imidazoleglycerol-phosphate dehydratase HisB"/>
    <property type="match status" value="1"/>
</dbReference>
<dbReference type="PROSITE" id="PS00954">
    <property type="entry name" value="IGP_DEHYDRATASE_1"/>
    <property type="match status" value="1"/>
</dbReference>
<accession>A0A1Y2K2Y8</accession>
<reference evidence="8 9" key="1">
    <citation type="journal article" date="2016" name="BMC Genomics">
        <title>Combined genomic and structural analyses of a cultured magnetotactic bacterium reveals its niche adaptation to a dynamic environment.</title>
        <authorList>
            <person name="Araujo A.C."/>
            <person name="Morillo V."/>
            <person name="Cypriano J."/>
            <person name="Teixeira L.C."/>
            <person name="Leao P."/>
            <person name="Lyra S."/>
            <person name="Almeida L.G."/>
            <person name="Bazylinski D.A."/>
            <person name="Vasconcellos A.T."/>
            <person name="Abreu F."/>
            <person name="Lins U."/>
        </authorList>
    </citation>
    <scope>NUCLEOTIDE SEQUENCE [LARGE SCALE GENOMIC DNA]</scope>
    <source>
        <strain evidence="8 9">IT-1</strain>
    </source>
</reference>
<keyword evidence="5 6" id="KW-0456">Lyase</keyword>
<comment type="similarity">
    <text evidence="6 7">Belongs to the imidazoleglycerol-phosphate dehydratase family.</text>
</comment>
<dbReference type="PANTHER" id="PTHR23133">
    <property type="entry name" value="IMIDAZOLEGLYCEROL-PHOSPHATE DEHYDRATASE HIS7"/>
    <property type="match status" value="1"/>
</dbReference>
<proteinExistence type="inferred from homology"/>
<dbReference type="Pfam" id="PF00475">
    <property type="entry name" value="IGPD"/>
    <property type="match status" value="1"/>
</dbReference>
<name>A0A1Y2K2Y8_9PROT</name>
<keyword evidence="9" id="KW-1185">Reference proteome</keyword>
<comment type="catalytic activity">
    <reaction evidence="6 7">
        <text>D-erythro-1-(imidazol-4-yl)glycerol 3-phosphate = 3-(imidazol-4-yl)-2-oxopropyl phosphate + H2O</text>
        <dbReference type="Rhea" id="RHEA:11040"/>
        <dbReference type="ChEBI" id="CHEBI:15377"/>
        <dbReference type="ChEBI" id="CHEBI:57766"/>
        <dbReference type="ChEBI" id="CHEBI:58278"/>
        <dbReference type="EC" id="4.2.1.19"/>
    </reaction>
</comment>
<evidence type="ECO:0000256" key="7">
    <source>
        <dbReference type="RuleBase" id="RU000599"/>
    </source>
</evidence>
<dbReference type="NCBIfam" id="NF002111">
    <property type="entry name" value="PRK00951.2-1"/>
    <property type="match status" value="1"/>
</dbReference>
<evidence type="ECO:0000256" key="2">
    <source>
        <dbReference type="ARBA" id="ARBA00016664"/>
    </source>
</evidence>
<dbReference type="CDD" id="cd07914">
    <property type="entry name" value="IGPD"/>
    <property type="match status" value="1"/>
</dbReference>
<dbReference type="Gene3D" id="3.30.230.40">
    <property type="entry name" value="Imidazole glycerol phosphate dehydratase, domain 1"/>
    <property type="match status" value="2"/>
</dbReference>
<comment type="subcellular location">
    <subcellularLocation>
        <location evidence="6 7">Cytoplasm</location>
    </subcellularLocation>
</comment>
<protein>
    <recommendedName>
        <fullName evidence="2 6">Imidazoleglycerol-phosphate dehydratase</fullName>
        <shortName evidence="6">IGPD</shortName>
        <ecNumber evidence="6 7">4.2.1.19</ecNumber>
    </recommendedName>
</protein>
<dbReference type="EC" id="4.2.1.19" evidence="6 7"/>
<dbReference type="AlphaFoldDB" id="A0A1Y2K2Y8"/>
<dbReference type="NCBIfam" id="NF002109">
    <property type="entry name" value="PRK00951.1-5"/>
    <property type="match status" value="1"/>
</dbReference>
<gene>
    <name evidence="6" type="primary">hisB</name>
    <name evidence="8" type="ORF">MAIT1_02118</name>
</gene>
<evidence type="ECO:0000313" key="8">
    <source>
        <dbReference type="EMBL" id="OSM02037.1"/>
    </source>
</evidence>
<dbReference type="GO" id="GO:0004424">
    <property type="term" value="F:imidazoleglycerol-phosphate dehydratase activity"/>
    <property type="evidence" value="ECO:0007669"/>
    <property type="project" value="UniProtKB-UniRule"/>
</dbReference>
<evidence type="ECO:0000256" key="6">
    <source>
        <dbReference type="HAMAP-Rule" id="MF_00076"/>
    </source>
</evidence>
<keyword evidence="6" id="KW-0963">Cytoplasm</keyword>
<evidence type="ECO:0000256" key="3">
    <source>
        <dbReference type="ARBA" id="ARBA00022605"/>
    </source>
</evidence>
<dbReference type="InterPro" id="IPR038494">
    <property type="entry name" value="IGPD_sf"/>
</dbReference>
<dbReference type="Proteomes" id="UP000194003">
    <property type="component" value="Unassembled WGS sequence"/>
</dbReference>
<dbReference type="InterPro" id="IPR000807">
    <property type="entry name" value="ImidazoleglycerolP_deHydtase"/>
</dbReference>
<dbReference type="SUPFAM" id="SSF54211">
    <property type="entry name" value="Ribosomal protein S5 domain 2-like"/>
    <property type="match status" value="2"/>
</dbReference>
<dbReference type="HAMAP" id="MF_00076">
    <property type="entry name" value="HisB"/>
    <property type="match status" value="1"/>
</dbReference>
<dbReference type="NCBIfam" id="NF002114">
    <property type="entry name" value="PRK00951.2-4"/>
    <property type="match status" value="1"/>
</dbReference>
<evidence type="ECO:0000256" key="5">
    <source>
        <dbReference type="ARBA" id="ARBA00023239"/>
    </source>
</evidence>
<evidence type="ECO:0000256" key="1">
    <source>
        <dbReference type="ARBA" id="ARBA00005047"/>
    </source>
</evidence>
<keyword evidence="4 6" id="KW-0368">Histidine biosynthesis</keyword>
<organism evidence="8 9">
    <name type="scientific">Magnetofaba australis IT-1</name>
    <dbReference type="NCBI Taxonomy" id="1434232"/>
    <lineage>
        <taxon>Bacteria</taxon>
        <taxon>Pseudomonadati</taxon>
        <taxon>Pseudomonadota</taxon>
        <taxon>Magnetococcia</taxon>
        <taxon>Magnetococcales</taxon>
        <taxon>Magnetococcaceae</taxon>
        <taxon>Magnetofaba</taxon>
    </lineage>
</organism>
<keyword evidence="3 6" id="KW-0028">Amino-acid biosynthesis</keyword>
<evidence type="ECO:0000313" key="9">
    <source>
        <dbReference type="Proteomes" id="UP000194003"/>
    </source>
</evidence>
<dbReference type="EMBL" id="LVJN01000020">
    <property type="protein sequence ID" value="OSM02037.1"/>
    <property type="molecule type" value="Genomic_DNA"/>
</dbReference>
<dbReference type="InterPro" id="IPR020565">
    <property type="entry name" value="ImidazoleglycerP_deHydtase_CS"/>
</dbReference>
<dbReference type="UniPathway" id="UPA00031">
    <property type="reaction ID" value="UER00011"/>
</dbReference>
<dbReference type="GO" id="GO:0000105">
    <property type="term" value="P:L-histidine biosynthetic process"/>
    <property type="evidence" value="ECO:0007669"/>
    <property type="project" value="UniProtKB-UniRule"/>
</dbReference>
<dbReference type="FunFam" id="3.30.230.40:FF:000003">
    <property type="entry name" value="Imidazoleglycerol-phosphate dehydratase HisB"/>
    <property type="match status" value="1"/>
</dbReference>
<dbReference type="InterPro" id="IPR020568">
    <property type="entry name" value="Ribosomal_Su5_D2-typ_SF"/>
</dbReference>